<dbReference type="Pfam" id="PF03932">
    <property type="entry name" value="CutC"/>
    <property type="match status" value="1"/>
</dbReference>
<dbReference type="InterPro" id="IPR005627">
    <property type="entry name" value="CutC-like"/>
</dbReference>
<dbReference type="HAMAP" id="MF_00795">
    <property type="entry name" value="CutC"/>
    <property type="match status" value="1"/>
</dbReference>
<organism evidence="4 5">
    <name type="scientific">Frankliniella occidentalis</name>
    <name type="common">Western flower thrips</name>
    <name type="synonym">Euthrips occidentalis</name>
    <dbReference type="NCBI Taxonomy" id="133901"/>
    <lineage>
        <taxon>Eukaryota</taxon>
        <taxon>Metazoa</taxon>
        <taxon>Ecdysozoa</taxon>
        <taxon>Arthropoda</taxon>
        <taxon>Hexapoda</taxon>
        <taxon>Insecta</taxon>
        <taxon>Pterygota</taxon>
        <taxon>Neoptera</taxon>
        <taxon>Paraneoptera</taxon>
        <taxon>Thysanoptera</taxon>
        <taxon>Terebrantia</taxon>
        <taxon>Thripoidea</taxon>
        <taxon>Thripidae</taxon>
        <taxon>Frankliniella</taxon>
    </lineage>
</organism>
<evidence type="ECO:0000256" key="1">
    <source>
        <dbReference type="ARBA" id="ARBA00007768"/>
    </source>
</evidence>
<evidence type="ECO:0000313" key="5">
    <source>
        <dbReference type="RefSeq" id="XP_026293914.1"/>
    </source>
</evidence>
<gene>
    <name evidence="5" type="primary">LOC113218004</name>
</gene>
<evidence type="ECO:0000256" key="2">
    <source>
        <dbReference type="ARBA" id="ARBA00019014"/>
    </source>
</evidence>
<dbReference type="SUPFAM" id="SSF110395">
    <property type="entry name" value="CutC-like"/>
    <property type="match status" value="1"/>
</dbReference>
<proteinExistence type="inferred from homology"/>
<comment type="similarity">
    <text evidence="1">Belongs to the CutC family.</text>
</comment>
<dbReference type="AlphaFoldDB" id="A0A6J1TK78"/>
<accession>A0A6J1TK78</accession>
<protein>
    <recommendedName>
        <fullName evidence="2">Copper homeostasis protein cutC homolog</fullName>
    </recommendedName>
</protein>
<feature type="region of interest" description="Disordered" evidence="3">
    <location>
        <begin position="200"/>
        <end position="221"/>
    </location>
</feature>
<dbReference type="GeneID" id="113218004"/>
<evidence type="ECO:0000256" key="3">
    <source>
        <dbReference type="SAM" id="MobiDB-lite"/>
    </source>
</evidence>
<name>A0A6J1TK78_FRAOC</name>
<dbReference type="RefSeq" id="XP_026293914.1">
    <property type="nucleotide sequence ID" value="XM_026438129.2"/>
</dbReference>
<dbReference type="Gene3D" id="3.20.20.380">
    <property type="entry name" value="Copper homeostasis (CutC) domain"/>
    <property type="match status" value="1"/>
</dbReference>
<dbReference type="KEGG" id="foc:113218004"/>
<sequence>MEVCVDSVESAVNAVRGGAARLELCCCLSEGGLTPTPGLLKAVTSVVNKAVPVFCMLRIRGGNDFLYSPAEVEAMKMDALLLRAIGKVDGFVFGALTSNGDIDVNACQAILQVTAPLPVTFHRAIDVCRDPLLAVSLAAELGFKRILTSGQQESALKGVALIKKMVEKAEGQISIMVGAGVTKDNVASILQQTGAREYHGSARSHAQLTDDSTKLSMGKVSPLTDSEQVTETIKAAERVLNQ</sequence>
<dbReference type="OrthoDB" id="7392499at2759"/>
<dbReference type="InterPro" id="IPR036822">
    <property type="entry name" value="CutC-like_dom_sf"/>
</dbReference>
<dbReference type="Proteomes" id="UP000504606">
    <property type="component" value="Unplaced"/>
</dbReference>
<keyword evidence="4" id="KW-1185">Reference proteome</keyword>
<dbReference type="FunFam" id="3.20.20.380:FF:000001">
    <property type="entry name" value="Copper homeostasis protein CutC"/>
    <property type="match status" value="1"/>
</dbReference>
<dbReference type="GO" id="GO:0005507">
    <property type="term" value="F:copper ion binding"/>
    <property type="evidence" value="ECO:0007669"/>
    <property type="project" value="TreeGrafter"/>
</dbReference>
<reference evidence="5" key="1">
    <citation type="submission" date="2025-08" db="UniProtKB">
        <authorList>
            <consortium name="RefSeq"/>
        </authorList>
    </citation>
    <scope>IDENTIFICATION</scope>
    <source>
        <tissue evidence="5">Whole organism</tissue>
    </source>
</reference>
<dbReference type="PANTHER" id="PTHR12598">
    <property type="entry name" value="COPPER HOMEOSTASIS PROTEIN CUTC"/>
    <property type="match status" value="1"/>
</dbReference>
<evidence type="ECO:0000313" key="4">
    <source>
        <dbReference type="Proteomes" id="UP000504606"/>
    </source>
</evidence>
<dbReference type="PANTHER" id="PTHR12598:SF0">
    <property type="entry name" value="COPPER HOMEOSTASIS PROTEIN CUTC HOMOLOG"/>
    <property type="match status" value="1"/>
</dbReference>